<evidence type="ECO:0000256" key="2">
    <source>
        <dbReference type="SAM" id="MobiDB-lite"/>
    </source>
</evidence>
<dbReference type="Gramene" id="Pp3c22_17660V3.1">
    <property type="protein sequence ID" value="Pp3c22_17660V3.1"/>
    <property type="gene ID" value="Pp3c22_17660"/>
</dbReference>
<dbReference type="Pfam" id="PF20919">
    <property type="entry name" value="DHU1_N"/>
    <property type="match status" value="2"/>
</dbReference>
<feature type="domain" description="DWD hypersensitive to UV-B 1 N-terminal" evidence="3">
    <location>
        <begin position="19"/>
        <end position="226"/>
    </location>
</feature>
<dbReference type="PANTHER" id="PTHR47201:SF1">
    <property type="entry name" value="PROTEIN DWD HYPERSENSITIVE TO UV-B 1"/>
    <property type="match status" value="1"/>
</dbReference>
<evidence type="ECO:0000259" key="3">
    <source>
        <dbReference type="Pfam" id="PF20919"/>
    </source>
</evidence>
<feature type="domain" description="DWD hypersensitive to UV-B 1 N-terminal" evidence="3">
    <location>
        <begin position="506"/>
        <end position="545"/>
    </location>
</feature>
<dbReference type="InterPro" id="IPR001680">
    <property type="entry name" value="WD40_rpt"/>
</dbReference>
<dbReference type="FunCoup" id="A0A2K1INV2">
    <property type="interactions" value="1004"/>
</dbReference>
<sequence>MEQPTEEMEGMLTFCDYNGLNDRYLSACERHGTVPHGAISAAFDKVRSQHAKKEKQTLELLLDQIPETDMEPLIEMLSAVESSDLDAVDVVFSSTVSNLRWPLLVQILRSAGSKLRMADLRDNVLGREAVRELFQGGFNCQSLDLSFSRIRKLEMLGYFPNLHTLKLDYCFPVTCLPLGCFSAMPKLTKLSMCGTKVMNLWTTSAALRKLSALRELRFQKCLCCQGTGQCAALAACLQNDGVSWREGRLYQGGAERTQPRQWAPPPARGGEEYESHGSAPSDFSGSEDDSEHLFTDAESEDSHLSGNSSGESVEDSDVEQAVPSESQDMDVVREGNPNYHNLIREISEDRGDPYSGNTIADEDLRSVSEQLVTFLSEDDGGNFDRHSILDLINLDDSSILPESVTSIEGILSNASVRRREDLETDDSDITMLEALERVVATRTNNSSREAAAFIQESNRRSTFRLSDGGGEGASERGAESSGEDGEEPCPITTPASNLAWALHGARHASPICCEKGYREFMITMLPALQVLDNVAVTDSERERARCVFEERFEPLANGRRVKENILKIIKLRETGGFGIRAPCDSRLGYIDDKRSPAEYIRSLSAAKMGTSAWPATESICRSKKPNLYGGRRCRPRQFEYHPTEPSYMVFGTVQGEVVVINHESDKVVGYVQSIGAPHSILGLCWLNKDPNKLIAGSENGCLQLYDVNHMRASMISANRRNASSSASSRYQSQGNGGSGRQSLSGSFGSRSMRSPTIYTYDAFEQFTSVHINSTDDYFVASGYSNHVGLYDLRTGTQLQIFRDLHKEHINVVKFANHSPQIFATSSFDKEIKMWDLRQKVTQPLYTVRSNRGNVMVCFSRDDHYLLSSAVDNEVRQHLAVDGRLHMKFDITPKGSNQNYTRSYYLNGRDYIISGSCEENVVRVCCAQTGRRLRDLAVEGRGLRNSSYVQSLRGDPFKDFHFCMLVAYNHPHSRSEIVKVNLLGGEFRGEDHESQSQCMPFTGMGA</sequence>
<dbReference type="Gene3D" id="3.80.10.10">
    <property type="entry name" value="Ribonuclease Inhibitor"/>
    <property type="match status" value="2"/>
</dbReference>
<dbReference type="RefSeq" id="XP_024360986.1">
    <property type="nucleotide sequence ID" value="XM_024505218.2"/>
</dbReference>
<dbReference type="SMART" id="SM00320">
    <property type="entry name" value="WD40"/>
    <property type="match status" value="4"/>
</dbReference>
<dbReference type="Gramene" id="Pp3c22_17660V3.2">
    <property type="protein sequence ID" value="Pp3c22_17660V3.2"/>
    <property type="gene ID" value="Pp3c22_17660"/>
</dbReference>
<dbReference type="RefSeq" id="XP_024360988.1">
    <property type="nucleotide sequence ID" value="XM_024505220.2"/>
</dbReference>
<dbReference type="PaxDb" id="3218-PP1S100_85V6.1"/>
<dbReference type="InterPro" id="IPR015943">
    <property type="entry name" value="WD40/YVTN_repeat-like_dom_sf"/>
</dbReference>
<reference evidence="4 6" key="2">
    <citation type="journal article" date="2018" name="Plant J.">
        <title>The Physcomitrella patens chromosome-scale assembly reveals moss genome structure and evolution.</title>
        <authorList>
            <person name="Lang D."/>
            <person name="Ullrich K.K."/>
            <person name="Murat F."/>
            <person name="Fuchs J."/>
            <person name="Jenkins J."/>
            <person name="Haas F.B."/>
            <person name="Piednoel M."/>
            <person name="Gundlach H."/>
            <person name="Van Bel M."/>
            <person name="Meyberg R."/>
            <person name="Vives C."/>
            <person name="Morata J."/>
            <person name="Symeonidi A."/>
            <person name="Hiss M."/>
            <person name="Muchero W."/>
            <person name="Kamisugi Y."/>
            <person name="Saleh O."/>
            <person name="Blanc G."/>
            <person name="Decker E.L."/>
            <person name="van Gessel N."/>
            <person name="Grimwood J."/>
            <person name="Hayes R.D."/>
            <person name="Graham S.W."/>
            <person name="Gunter L.E."/>
            <person name="McDaniel S.F."/>
            <person name="Hoernstein S.N.W."/>
            <person name="Larsson A."/>
            <person name="Li F.W."/>
            <person name="Perroud P.F."/>
            <person name="Phillips J."/>
            <person name="Ranjan P."/>
            <person name="Rokshar D.S."/>
            <person name="Rothfels C.J."/>
            <person name="Schneider L."/>
            <person name="Shu S."/>
            <person name="Stevenson D.W."/>
            <person name="Thummler F."/>
            <person name="Tillich M."/>
            <person name="Villarreal Aguilar J.C."/>
            <person name="Widiez T."/>
            <person name="Wong G.K."/>
            <person name="Wymore A."/>
            <person name="Zhang Y."/>
            <person name="Zimmer A.D."/>
            <person name="Quatrano R.S."/>
            <person name="Mayer K.F.X."/>
            <person name="Goodstein D."/>
            <person name="Casacuberta J.M."/>
            <person name="Vandepoele K."/>
            <person name="Reski R."/>
            <person name="Cuming A.C."/>
            <person name="Tuskan G.A."/>
            <person name="Maumus F."/>
            <person name="Salse J."/>
            <person name="Schmutz J."/>
            <person name="Rensing S.A."/>
        </authorList>
    </citation>
    <scope>NUCLEOTIDE SEQUENCE [LARGE SCALE GENOMIC DNA]</scope>
    <source>
        <strain evidence="5 6">cv. Gransden 2004</strain>
    </source>
</reference>
<dbReference type="Proteomes" id="UP000006727">
    <property type="component" value="Chromosome 22"/>
</dbReference>
<feature type="region of interest" description="Disordered" evidence="2">
    <location>
        <begin position="462"/>
        <end position="492"/>
    </location>
</feature>
<dbReference type="RefSeq" id="XP_073386369.1">
    <property type="nucleotide sequence ID" value="XM_073530268.1"/>
</dbReference>
<feature type="region of interest" description="Disordered" evidence="2">
    <location>
        <begin position="718"/>
        <end position="750"/>
    </location>
</feature>
<evidence type="ECO:0000313" key="4">
    <source>
        <dbReference type="EMBL" id="PNR30961.1"/>
    </source>
</evidence>
<feature type="region of interest" description="Disordered" evidence="2">
    <location>
        <begin position="253"/>
        <end position="334"/>
    </location>
</feature>
<dbReference type="STRING" id="3218.A0A2K1INV2"/>
<dbReference type="InterPro" id="IPR032675">
    <property type="entry name" value="LRR_dom_sf"/>
</dbReference>
<keyword evidence="6" id="KW-1185">Reference proteome</keyword>
<dbReference type="GeneID" id="112275145"/>
<keyword evidence="1" id="KW-0853">WD repeat</keyword>
<dbReference type="InterPro" id="IPR046377">
    <property type="entry name" value="DHU1"/>
</dbReference>
<name>A0A2K1INV2_PHYPA</name>
<dbReference type="InterPro" id="IPR036322">
    <property type="entry name" value="WD40_repeat_dom_sf"/>
</dbReference>
<dbReference type="GO" id="GO:0071493">
    <property type="term" value="P:cellular response to UV-B"/>
    <property type="evidence" value="ECO:0007669"/>
    <property type="project" value="InterPro"/>
</dbReference>
<dbReference type="KEGG" id="ppp:112275145"/>
<feature type="compositionally biased region" description="Basic and acidic residues" evidence="2">
    <location>
        <begin position="291"/>
        <end position="303"/>
    </location>
</feature>
<accession>A0A2K1INV2</accession>
<dbReference type="PROSITE" id="PS50082">
    <property type="entry name" value="WD_REPEATS_2"/>
    <property type="match status" value="1"/>
</dbReference>
<evidence type="ECO:0000256" key="1">
    <source>
        <dbReference type="PROSITE-ProRule" id="PRU00221"/>
    </source>
</evidence>
<dbReference type="Pfam" id="PF00400">
    <property type="entry name" value="WD40"/>
    <property type="match status" value="1"/>
</dbReference>
<dbReference type="EnsemblPlants" id="Pp3c22_17660V3.2">
    <property type="protein sequence ID" value="Pp3c22_17660V3.2"/>
    <property type="gene ID" value="Pp3c22_17660"/>
</dbReference>
<dbReference type="EnsemblPlants" id="Pp3c22_17660V3.1">
    <property type="protein sequence ID" value="Pp3c22_17660V3.1"/>
    <property type="gene ID" value="Pp3c22_17660"/>
</dbReference>
<proteinExistence type="predicted"/>
<gene>
    <name evidence="5" type="primary">LOC112275145</name>
    <name evidence="4" type="ORF">PHYPA_027277</name>
</gene>
<organism evidence="4">
    <name type="scientific">Physcomitrium patens</name>
    <name type="common">Spreading-leaved earth moss</name>
    <name type="synonym">Physcomitrella patens</name>
    <dbReference type="NCBI Taxonomy" id="3218"/>
    <lineage>
        <taxon>Eukaryota</taxon>
        <taxon>Viridiplantae</taxon>
        <taxon>Streptophyta</taxon>
        <taxon>Embryophyta</taxon>
        <taxon>Bryophyta</taxon>
        <taxon>Bryophytina</taxon>
        <taxon>Bryopsida</taxon>
        <taxon>Funariidae</taxon>
        <taxon>Funariales</taxon>
        <taxon>Funariaceae</taxon>
        <taxon>Physcomitrium</taxon>
    </lineage>
</organism>
<dbReference type="InterPro" id="IPR048514">
    <property type="entry name" value="DHU1_N"/>
</dbReference>
<feature type="repeat" description="WD" evidence="1">
    <location>
        <begin position="802"/>
        <end position="837"/>
    </location>
</feature>
<dbReference type="SUPFAM" id="SSF52058">
    <property type="entry name" value="L domain-like"/>
    <property type="match status" value="1"/>
</dbReference>
<feature type="compositionally biased region" description="Low complexity" evidence="2">
    <location>
        <begin position="718"/>
        <end position="733"/>
    </location>
</feature>
<feature type="compositionally biased region" description="Low complexity" evidence="2">
    <location>
        <begin position="740"/>
        <end position="750"/>
    </location>
</feature>
<reference evidence="4 6" key="1">
    <citation type="journal article" date="2008" name="Science">
        <title>The Physcomitrella genome reveals evolutionary insights into the conquest of land by plants.</title>
        <authorList>
            <person name="Rensing S."/>
            <person name="Lang D."/>
            <person name="Zimmer A."/>
            <person name="Terry A."/>
            <person name="Salamov A."/>
            <person name="Shapiro H."/>
            <person name="Nishiyama T."/>
            <person name="Perroud P.-F."/>
            <person name="Lindquist E."/>
            <person name="Kamisugi Y."/>
            <person name="Tanahashi T."/>
            <person name="Sakakibara K."/>
            <person name="Fujita T."/>
            <person name="Oishi K."/>
            <person name="Shin-I T."/>
            <person name="Kuroki Y."/>
            <person name="Toyoda A."/>
            <person name="Suzuki Y."/>
            <person name="Hashimoto A."/>
            <person name="Yamaguchi K."/>
            <person name="Sugano A."/>
            <person name="Kohara Y."/>
            <person name="Fujiyama A."/>
            <person name="Anterola A."/>
            <person name="Aoki S."/>
            <person name="Ashton N."/>
            <person name="Barbazuk W.B."/>
            <person name="Barker E."/>
            <person name="Bennetzen J."/>
            <person name="Bezanilla M."/>
            <person name="Blankenship R."/>
            <person name="Cho S.H."/>
            <person name="Dutcher S."/>
            <person name="Estelle M."/>
            <person name="Fawcett J.A."/>
            <person name="Gundlach H."/>
            <person name="Hanada K."/>
            <person name="Heyl A."/>
            <person name="Hicks K.A."/>
            <person name="Hugh J."/>
            <person name="Lohr M."/>
            <person name="Mayer K."/>
            <person name="Melkozernov A."/>
            <person name="Murata T."/>
            <person name="Nelson D."/>
            <person name="Pils B."/>
            <person name="Prigge M."/>
            <person name="Reiss B."/>
            <person name="Renner T."/>
            <person name="Rombauts S."/>
            <person name="Rushton P."/>
            <person name="Sanderfoot A."/>
            <person name="Schween G."/>
            <person name="Shiu S.-H."/>
            <person name="Stueber K."/>
            <person name="Theodoulou F.L."/>
            <person name="Tu H."/>
            <person name="Van de Peer Y."/>
            <person name="Verrier P.J."/>
            <person name="Waters E."/>
            <person name="Wood A."/>
            <person name="Yang L."/>
            <person name="Cove D."/>
            <person name="Cuming A."/>
            <person name="Hasebe M."/>
            <person name="Lucas S."/>
            <person name="Mishler D.B."/>
            <person name="Reski R."/>
            <person name="Grigoriev I."/>
            <person name="Quatrano R.S."/>
            <person name="Boore J.L."/>
        </authorList>
    </citation>
    <scope>NUCLEOTIDE SEQUENCE [LARGE SCALE GENOMIC DNA]</scope>
    <source>
        <strain evidence="5 6">cv. Gransden 2004</strain>
    </source>
</reference>
<dbReference type="SUPFAM" id="SSF50978">
    <property type="entry name" value="WD40 repeat-like"/>
    <property type="match status" value="1"/>
</dbReference>
<evidence type="ECO:0000313" key="6">
    <source>
        <dbReference type="Proteomes" id="UP000006727"/>
    </source>
</evidence>
<dbReference type="EMBL" id="ABEU02000022">
    <property type="protein sequence ID" value="PNR30961.1"/>
    <property type="molecule type" value="Genomic_DNA"/>
</dbReference>
<reference evidence="5" key="3">
    <citation type="submission" date="2020-12" db="UniProtKB">
        <authorList>
            <consortium name="EnsemblPlants"/>
        </authorList>
    </citation>
    <scope>IDENTIFICATION</scope>
</reference>
<evidence type="ECO:0000313" key="5">
    <source>
        <dbReference type="EnsemblPlants" id="Pp3c22_17660V3.1"/>
    </source>
</evidence>
<dbReference type="AlphaFoldDB" id="A0A2K1INV2"/>
<dbReference type="PANTHER" id="PTHR47201">
    <property type="entry name" value="BNAC09G30780D PROTEIN"/>
    <property type="match status" value="1"/>
</dbReference>
<dbReference type="GO" id="GO:0080008">
    <property type="term" value="C:Cul4-RING E3 ubiquitin ligase complex"/>
    <property type="evidence" value="ECO:0000318"/>
    <property type="project" value="GO_Central"/>
</dbReference>
<protein>
    <recommendedName>
        <fullName evidence="3">DWD hypersensitive to UV-B 1 N-terminal domain-containing protein</fullName>
    </recommendedName>
</protein>
<dbReference type="Gene3D" id="2.130.10.10">
    <property type="entry name" value="YVTN repeat-like/Quinoprotein amine dehydrogenase"/>
    <property type="match status" value="1"/>
</dbReference>
<dbReference type="OrthoDB" id="20669at2759"/>
<dbReference type="RefSeq" id="XP_024360987.1">
    <property type="nucleotide sequence ID" value="XM_024505219.2"/>
</dbReference>